<evidence type="ECO:0000256" key="2">
    <source>
        <dbReference type="ARBA" id="ARBA00022617"/>
    </source>
</evidence>
<dbReference type="GO" id="GO:0009055">
    <property type="term" value="F:electron transfer activity"/>
    <property type="evidence" value="ECO:0007669"/>
    <property type="project" value="InterPro"/>
</dbReference>
<accession>A0A2P6ARE6</accession>
<evidence type="ECO:0000313" key="9">
    <source>
        <dbReference type="Proteomes" id="UP000243900"/>
    </source>
</evidence>
<keyword evidence="3" id="KW-0479">Metal-binding</keyword>
<keyword evidence="1" id="KW-0813">Transport</keyword>
<dbReference type="PRINTS" id="PR00607">
    <property type="entry name" value="CYTCHROMECIE"/>
</dbReference>
<sequence>MSNEVAVNKIALLLTALLAMPVVASAAPAAGQAPAQRSGAVILKAACASCHDNGLMGAPVTGNKKQWAARLAQGNAVVHRNALNGIRAMPPKGGCRSCSNEEIKAAVDIMIARSK</sequence>
<dbReference type="EMBL" id="PTQZ01000207">
    <property type="protein sequence ID" value="PQA36593.1"/>
    <property type="molecule type" value="Genomic_DNA"/>
</dbReference>
<keyword evidence="4" id="KW-0249">Electron transport</keyword>
<evidence type="ECO:0000259" key="7">
    <source>
        <dbReference type="Pfam" id="PF13442"/>
    </source>
</evidence>
<evidence type="ECO:0000256" key="4">
    <source>
        <dbReference type="ARBA" id="ARBA00022982"/>
    </source>
</evidence>
<dbReference type="GO" id="GO:0020037">
    <property type="term" value="F:heme binding"/>
    <property type="evidence" value="ECO:0007669"/>
    <property type="project" value="InterPro"/>
</dbReference>
<comment type="caution">
    <text evidence="8">The sequence shown here is derived from an EMBL/GenBank/DDBJ whole genome shotgun (WGS) entry which is preliminary data.</text>
</comment>
<dbReference type="InterPro" id="IPR009056">
    <property type="entry name" value="Cyt_c-like_dom"/>
</dbReference>
<dbReference type="Proteomes" id="UP000243900">
    <property type="component" value="Unassembled WGS sequence"/>
</dbReference>
<evidence type="ECO:0000256" key="3">
    <source>
        <dbReference type="ARBA" id="ARBA00022723"/>
    </source>
</evidence>
<name>A0A2P6ARE6_9GAMM</name>
<evidence type="ECO:0000256" key="1">
    <source>
        <dbReference type="ARBA" id="ARBA00022448"/>
    </source>
</evidence>
<gene>
    <name evidence="8" type="ORF">C5O18_07920</name>
</gene>
<evidence type="ECO:0000256" key="5">
    <source>
        <dbReference type="ARBA" id="ARBA00023004"/>
    </source>
</evidence>
<dbReference type="AlphaFoldDB" id="A0A2P6ARE6"/>
<feature type="domain" description="Cytochrome c" evidence="7">
    <location>
        <begin position="35"/>
        <end position="108"/>
    </location>
</feature>
<dbReference type="InterPro" id="IPR002323">
    <property type="entry name" value="Cyt_CIE"/>
</dbReference>
<dbReference type="Pfam" id="PF13442">
    <property type="entry name" value="Cytochrome_CBB3"/>
    <property type="match status" value="1"/>
</dbReference>
<dbReference type="Gene3D" id="1.10.760.10">
    <property type="entry name" value="Cytochrome c-like domain"/>
    <property type="match status" value="1"/>
</dbReference>
<dbReference type="SUPFAM" id="SSF46626">
    <property type="entry name" value="Cytochrome c"/>
    <property type="match status" value="1"/>
</dbReference>
<dbReference type="GO" id="GO:0005506">
    <property type="term" value="F:iron ion binding"/>
    <property type="evidence" value="ECO:0007669"/>
    <property type="project" value="InterPro"/>
</dbReference>
<protein>
    <recommendedName>
        <fullName evidence="7">Cytochrome c domain-containing protein</fullName>
    </recommendedName>
</protein>
<keyword evidence="2" id="KW-0349">Heme</keyword>
<evidence type="ECO:0000313" key="8">
    <source>
        <dbReference type="EMBL" id="PQA36593.1"/>
    </source>
</evidence>
<reference evidence="9" key="1">
    <citation type="submission" date="2018-02" db="EMBL/GenBank/DDBJ databases">
        <title>Genome sequencing of Solimonas sp. HR-BB.</title>
        <authorList>
            <person name="Lee Y."/>
            <person name="Jeon C.O."/>
        </authorList>
    </citation>
    <scope>NUCLEOTIDE SEQUENCE [LARGE SCALE GENOMIC DNA]</scope>
    <source>
        <strain evidence="9">HR-E</strain>
    </source>
</reference>
<keyword evidence="5" id="KW-0408">Iron</keyword>
<dbReference type="PANTHER" id="PTHR40942">
    <property type="match status" value="1"/>
</dbReference>
<organism evidence="8 9">
    <name type="scientific">Amnimonas aquatica</name>
    <dbReference type="NCBI Taxonomy" id="2094561"/>
    <lineage>
        <taxon>Bacteria</taxon>
        <taxon>Pseudomonadati</taxon>
        <taxon>Pseudomonadota</taxon>
        <taxon>Gammaproteobacteria</taxon>
        <taxon>Moraxellales</taxon>
        <taxon>Moraxellaceae</taxon>
        <taxon>Amnimonas</taxon>
    </lineage>
</organism>
<feature type="chain" id="PRO_5015138784" description="Cytochrome c domain-containing protein" evidence="6">
    <location>
        <begin position="27"/>
        <end position="115"/>
    </location>
</feature>
<dbReference type="InterPro" id="IPR036909">
    <property type="entry name" value="Cyt_c-like_dom_sf"/>
</dbReference>
<keyword evidence="9" id="KW-1185">Reference proteome</keyword>
<keyword evidence="6" id="KW-0732">Signal</keyword>
<proteinExistence type="predicted"/>
<feature type="signal peptide" evidence="6">
    <location>
        <begin position="1"/>
        <end position="26"/>
    </location>
</feature>
<dbReference type="PANTHER" id="PTHR40942:SF4">
    <property type="entry name" value="CYTOCHROME C5"/>
    <property type="match status" value="1"/>
</dbReference>
<evidence type="ECO:0000256" key="6">
    <source>
        <dbReference type="SAM" id="SignalP"/>
    </source>
</evidence>